<dbReference type="FunFam" id="3.40.50.720:FF:000366">
    <property type="entry name" value="Protein FMP52, mitochondrial"/>
    <property type="match status" value="1"/>
</dbReference>
<evidence type="ECO:0000256" key="4">
    <source>
        <dbReference type="ARBA" id="ARBA00022946"/>
    </source>
</evidence>
<evidence type="ECO:0000256" key="2">
    <source>
        <dbReference type="ARBA" id="ARBA00006617"/>
    </source>
</evidence>
<gene>
    <name evidence="8" type="ORF">CDV36_005464</name>
</gene>
<keyword evidence="5" id="KW-0496">Mitochondrion</keyword>
<comment type="caution">
    <text evidence="8">The sequence shown here is derived from an EMBL/GenBank/DDBJ whole genome shotgun (WGS) entry which is preliminary data.</text>
</comment>
<dbReference type="GO" id="GO:0051170">
    <property type="term" value="P:import into nucleus"/>
    <property type="evidence" value="ECO:0007669"/>
    <property type="project" value="TreeGrafter"/>
</dbReference>
<organism evidence="8 9">
    <name type="scientific">Fusarium kuroshium</name>
    <dbReference type="NCBI Taxonomy" id="2010991"/>
    <lineage>
        <taxon>Eukaryota</taxon>
        <taxon>Fungi</taxon>
        <taxon>Dikarya</taxon>
        <taxon>Ascomycota</taxon>
        <taxon>Pezizomycotina</taxon>
        <taxon>Sordariomycetes</taxon>
        <taxon>Hypocreomycetidae</taxon>
        <taxon>Hypocreales</taxon>
        <taxon>Nectriaceae</taxon>
        <taxon>Fusarium</taxon>
        <taxon>Fusarium solani species complex</taxon>
    </lineage>
</organism>
<evidence type="ECO:0000256" key="1">
    <source>
        <dbReference type="ARBA" id="ARBA00004450"/>
    </source>
</evidence>
<protein>
    <recommendedName>
        <fullName evidence="7">NAD(P)-binding domain-containing protein</fullName>
    </recommendedName>
</protein>
<dbReference type="PANTHER" id="PTHR14097:SF7">
    <property type="entry name" value="OXIDOREDUCTASE HTATIP2"/>
    <property type="match status" value="1"/>
</dbReference>
<evidence type="ECO:0000313" key="8">
    <source>
        <dbReference type="EMBL" id="RMJ14869.1"/>
    </source>
</evidence>
<feature type="domain" description="NAD(P)-binding" evidence="7">
    <location>
        <begin position="15"/>
        <end position="170"/>
    </location>
</feature>
<dbReference type="SUPFAM" id="SSF51735">
    <property type="entry name" value="NAD(P)-binding Rossmann-fold domains"/>
    <property type="match status" value="1"/>
</dbReference>
<dbReference type="AlphaFoldDB" id="A0A3M2SBJ6"/>
<dbReference type="Proteomes" id="UP000277212">
    <property type="component" value="Unassembled WGS sequence"/>
</dbReference>
<dbReference type="Pfam" id="PF13460">
    <property type="entry name" value="NAD_binding_10"/>
    <property type="match status" value="1"/>
</dbReference>
<keyword evidence="4" id="KW-0809">Transit peptide</keyword>
<keyword evidence="6" id="KW-0472">Membrane</keyword>
<evidence type="ECO:0000256" key="5">
    <source>
        <dbReference type="ARBA" id="ARBA00023128"/>
    </source>
</evidence>
<evidence type="ECO:0000256" key="3">
    <source>
        <dbReference type="ARBA" id="ARBA00022787"/>
    </source>
</evidence>
<dbReference type="STRING" id="2010991.A0A3M2SBJ6"/>
<evidence type="ECO:0000259" key="7">
    <source>
        <dbReference type="Pfam" id="PF13460"/>
    </source>
</evidence>
<dbReference type="InterPro" id="IPR016040">
    <property type="entry name" value="NAD(P)-bd_dom"/>
</dbReference>
<comment type="similarity">
    <text evidence="2">Belongs to the FMP52 family.</text>
</comment>
<comment type="subcellular location">
    <subcellularLocation>
        <location evidence="1">Mitochondrion outer membrane</location>
        <topology evidence="1">Peripheral membrane protein</topology>
    </subcellularLocation>
</comment>
<dbReference type="InterPro" id="IPR036291">
    <property type="entry name" value="NAD(P)-bd_dom_sf"/>
</dbReference>
<keyword evidence="3" id="KW-1000">Mitochondrion outer membrane</keyword>
<dbReference type="GO" id="GO:0005741">
    <property type="term" value="C:mitochondrial outer membrane"/>
    <property type="evidence" value="ECO:0007669"/>
    <property type="project" value="UniProtKB-SubCell"/>
</dbReference>
<dbReference type="PANTHER" id="PTHR14097">
    <property type="entry name" value="OXIDOREDUCTASE HTATIP2"/>
    <property type="match status" value="1"/>
</dbReference>
<proteinExistence type="inferred from homology"/>
<dbReference type="EMBL" id="NKUJ01000076">
    <property type="protein sequence ID" value="RMJ14869.1"/>
    <property type="molecule type" value="Genomic_DNA"/>
</dbReference>
<reference evidence="8 9" key="1">
    <citation type="submission" date="2017-06" db="EMBL/GenBank/DDBJ databases">
        <title>Comparative genomic analysis of Ambrosia Fusariam Clade fungi.</title>
        <authorList>
            <person name="Stajich J.E."/>
            <person name="Carrillo J."/>
            <person name="Kijimoto T."/>
            <person name="Eskalen A."/>
            <person name="O'Donnell K."/>
            <person name="Kasson M."/>
        </authorList>
    </citation>
    <scope>NUCLEOTIDE SEQUENCE [LARGE SCALE GENOMIC DNA]</scope>
    <source>
        <strain evidence="8">UCR3666</strain>
    </source>
</reference>
<accession>A0A3M2SBJ6</accession>
<evidence type="ECO:0000256" key="6">
    <source>
        <dbReference type="ARBA" id="ARBA00023136"/>
    </source>
</evidence>
<keyword evidence="9" id="KW-1185">Reference proteome</keyword>
<dbReference type="OrthoDB" id="430436at2759"/>
<sequence>MSTLNYPFSTTTLFGSTGLVGSHILNNLLSIPSVQTTTISRRAPKPASEPSPQNLTALVDADVNTWAPKLLTLSPIPHTVFSALGTTRAQAGDVASQWKIDHDLNVELAKAAKAAGVKTFVFISATRTRGWPNSSIAYNKMKNGVEDAIRDLEFENSIILKPGLIMGERKEEGRLLEGFSDKVIRGIGKVSSHAQDSLAQKGQEIAHAAVRAAEIAAEGKAPERYWILEAADIVRHGRTEK</sequence>
<evidence type="ECO:0000313" key="9">
    <source>
        <dbReference type="Proteomes" id="UP000277212"/>
    </source>
</evidence>
<name>A0A3M2SBJ6_9HYPO</name>
<dbReference type="Gene3D" id="3.40.50.720">
    <property type="entry name" value="NAD(P)-binding Rossmann-like Domain"/>
    <property type="match status" value="1"/>
</dbReference>